<dbReference type="Proteomes" id="UP000593560">
    <property type="component" value="Unassembled WGS sequence"/>
</dbReference>
<feature type="non-terminal residue" evidence="1">
    <location>
        <position position="31"/>
    </location>
</feature>
<keyword evidence="2" id="KW-1185">Reference proteome</keyword>
<evidence type="ECO:0000313" key="1">
    <source>
        <dbReference type="EMBL" id="MBA0790302.1"/>
    </source>
</evidence>
<evidence type="ECO:0000313" key="2">
    <source>
        <dbReference type="Proteomes" id="UP000593560"/>
    </source>
</evidence>
<dbReference type="EMBL" id="JABFAD010000001">
    <property type="protein sequence ID" value="MBA0790302.1"/>
    <property type="molecule type" value="Genomic_DNA"/>
</dbReference>
<protein>
    <submittedName>
        <fullName evidence="1">Uncharacterized protein</fullName>
    </submittedName>
</protein>
<accession>A0A7J9FY73</accession>
<sequence>MVQVLFLTKLNSFLDCAMLESPFPLILLLTA</sequence>
<organism evidence="1 2">
    <name type="scientific">Gossypium harknessii</name>
    <dbReference type="NCBI Taxonomy" id="34285"/>
    <lineage>
        <taxon>Eukaryota</taxon>
        <taxon>Viridiplantae</taxon>
        <taxon>Streptophyta</taxon>
        <taxon>Embryophyta</taxon>
        <taxon>Tracheophyta</taxon>
        <taxon>Spermatophyta</taxon>
        <taxon>Magnoliopsida</taxon>
        <taxon>eudicotyledons</taxon>
        <taxon>Gunneridae</taxon>
        <taxon>Pentapetalae</taxon>
        <taxon>rosids</taxon>
        <taxon>malvids</taxon>
        <taxon>Malvales</taxon>
        <taxon>Malvaceae</taxon>
        <taxon>Malvoideae</taxon>
        <taxon>Gossypium</taxon>
    </lineage>
</organism>
<comment type="caution">
    <text evidence="1">The sequence shown here is derived from an EMBL/GenBank/DDBJ whole genome shotgun (WGS) entry which is preliminary data.</text>
</comment>
<reference evidence="1 2" key="1">
    <citation type="journal article" date="2019" name="Genome Biol. Evol.">
        <title>Insights into the evolution of the New World diploid cottons (Gossypium, subgenus Houzingenia) based on genome sequencing.</title>
        <authorList>
            <person name="Grover C.E."/>
            <person name="Arick M.A. 2nd"/>
            <person name="Thrash A."/>
            <person name="Conover J.L."/>
            <person name="Sanders W.S."/>
            <person name="Peterson D.G."/>
            <person name="Frelichowski J.E."/>
            <person name="Scheffler J.A."/>
            <person name="Scheffler B.E."/>
            <person name="Wendel J.F."/>
        </authorList>
    </citation>
    <scope>NUCLEOTIDE SEQUENCE [LARGE SCALE GENOMIC DNA]</scope>
    <source>
        <strain evidence="1">0</strain>
        <tissue evidence="1">Leaf</tissue>
    </source>
</reference>
<gene>
    <name evidence="1" type="ORF">Gohar_014963</name>
</gene>
<proteinExistence type="predicted"/>
<dbReference type="AlphaFoldDB" id="A0A7J9FY73"/>
<name>A0A7J9FY73_9ROSI</name>